<accession>C6M2F9</accession>
<evidence type="ECO:0000313" key="1">
    <source>
        <dbReference type="EMBL" id="EET45480.1"/>
    </source>
</evidence>
<sequence length="44" mass="5294">MYLLFYIEKSIEIQNRLTVSLHKVNRRFNFQTTFRLPCCVNGCP</sequence>
<comment type="caution">
    <text evidence="1">The sequence shown here is derived from an EMBL/GenBank/DDBJ whole genome shotgun (WGS) entry which is preliminary data.</text>
</comment>
<dbReference type="AlphaFoldDB" id="C6M2F9"/>
<organism evidence="1 2">
    <name type="scientific">Neisseria sicca ATCC 29256</name>
    <dbReference type="NCBI Taxonomy" id="547045"/>
    <lineage>
        <taxon>Bacteria</taxon>
        <taxon>Pseudomonadati</taxon>
        <taxon>Pseudomonadota</taxon>
        <taxon>Betaproteobacteria</taxon>
        <taxon>Neisseriales</taxon>
        <taxon>Neisseriaceae</taxon>
        <taxon>Neisseria</taxon>
    </lineage>
</organism>
<protein>
    <submittedName>
        <fullName evidence="1">Uncharacterized protein</fullName>
    </submittedName>
</protein>
<reference evidence="1" key="1">
    <citation type="submission" date="2009-07" db="EMBL/GenBank/DDBJ databases">
        <authorList>
            <person name="Weinstock G."/>
            <person name="Sodergren E."/>
            <person name="Clifton S."/>
            <person name="Fulton L."/>
            <person name="Fulton B."/>
            <person name="Courtney L."/>
            <person name="Fronick C."/>
            <person name="Harrison M."/>
            <person name="Strong C."/>
            <person name="Farmer C."/>
            <person name="Delahaunty K."/>
            <person name="Markovic C."/>
            <person name="Hall O."/>
            <person name="Minx P."/>
            <person name="Tomlinson C."/>
            <person name="Mitreva M."/>
            <person name="Nelson J."/>
            <person name="Hou S."/>
            <person name="Wollam A."/>
            <person name="Pepin K.H."/>
            <person name="Johnson M."/>
            <person name="Bhonagiri V."/>
            <person name="Nash W.E."/>
            <person name="Warren W."/>
            <person name="Chinwalla A."/>
            <person name="Mardis E.R."/>
            <person name="Wilson R.K."/>
        </authorList>
    </citation>
    <scope>NUCLEOTIDE SEQUENCE [LARGE SCALE GENOMIC DNA]</scope>
    <source>
        <strain evidence="1">ATCC 29256</strain>
    </source>
</reference>
<name>C6M2F9_NEISI</name>
<dbReference type="Proteomes" id="UP000005365">
    <property type="component" value="Unassembled WGS sequence"/>
</dbReference>
<gene>
    <name evidence="1" type="ORF">NEISICOT_00698</name>
</gene>
<evidence type="ECO:0000313" key="2">
    <source>
        <dbReference type="Proteomes" id="UP000005365"/>
    </source>
</evidence>
<keyword evidence="2" id="KW-1185">Reference proteome</keyword>
<proteinExistence type="predicted"/>
<dbReference type="EMBL" id="ACKO02000003">
    <property type="protein sequence ID" value="EET45480.1"/>
    <property type="molecule type" value="Genomic_DNA"/>
</dbReference>